<evidence type="ECO:0000256" key="5">
    <source>
        <dbReference type="SAM" id="Phobius"/>
    </source>
</evidence>
<dbReference type="PANTHER" id="PTHR24421">
    <property type="entry name" value="NITRATE/NITRITE SENSOR PROTEIN NARX-RELATED"/>
    <property type="match status" value="1"/>
</dbReference>
<evidence type="ECO:0000256" key="3">
    <source>
        <dbReference type="ARBA" id="ARBA00023012"/>
    </source>
</evidence>
<evidence type="ECO:0000259" key="6">
    <source>
        <dbReference type="Pfam" id="PF02518"/>
    </source>
</evidence>
<proteinExistence type="predicted"/>
<feature type="transmembrane region" description="Helical" evidence="5">
    <location>
        <begin position="12"/>
        <end position="31"/>
    </location>
</feature>
<feature type="transmembrane region" description="Helical" evidence="5">
    <location>
        <begin position="77"/>
        <end position="100"/>
    </location>
</feature>
<dbReference type="CDD" id="cd16917">
    <property type="entry name" value="HATPase_UhpB-NarQ-NarX-like"/>
    <property type="match status" value="1"/>
</dbReference>
<dbReference type="Pfam" id="PF07730">
    <property type="entry name" value="HisKA_3"/>
    <property type="match status" value="1"/>
</dbReference>
<feature type="transmembrane region" description="Helical" evidence="5">
    <location>
        <begin position="38"/>
        <end position="57"/>
    </location>
</feature>
<name>A0AAU3GXN7_9ACTN</name>
<dbReference type="InterPro" id="IPR036890">
    <property type="entry name" value="HATPase_C_sf"/>
</dbReference>
<keyword evidence="3" id="KW-0902">Two-component regulatory system</keyword>
<dbReference type="InterPro" id="IPR017205">
    <property type="entry name" value="Sig_transdc_His_kinase_ChrS"/>
</dbReference>
<feature type="domain" description="Histidine kinase/HSP90-like ATPase" evidence="6">
    <location>
        <begin position="301"/>
        <end position="394"/>
    </location>
</feature>
<dbReference type="SUPFAM" id="SSF55874">
    <property type="entry name" value="ATPase domain of HSP90 chaperone/DNA topoisomerase II/histidine kinase"/>
    <property type="match status" value="1"/>
</dbReference>
<feature type="transmembrane region" description="Helical" evidence="5">
    <location>
        <begin position="112"/>
        <end position="131"/>
    </location>
</feature>
<feature type="region of interest" description="Disordered" evidence="4">
    <location>
        <begin position="343"/>
        <end position="364"/>
    </location>
</feature>
<sequence length="405" mass="43031">MERNDPDGRWLGVVMDAAFFLLLGSSLVRFLSRDQDGARTAWVVVLFTVFCLVYVIGRWSAPAPRPGARPTARHLTWLGVVSSVWIVLLALAPSATWCVMPLLFAGLHTLPARIGVPVAAGLTALIVASQLRTADGTFNPNMVVAPFALGAVATAVLVHLQRQSARQRALIDDLVRTRRDLAATERRAGTLAERQRLSGEIHDTLAQGLSSQQMLLQAADRVWRADPAAAREHVRGAARITARSLTEARRFVHDLAPADLAEHTLAEALGALAERESGPGLGVVFRLDGVPGPVPERVDAALLRIAQGALANVREHSAATRAALTLTCVDDQISLDIADNGRGFDPAAARPRDPGADGARGHGLPAMRIRARQSGGVLTVESTKGEGTVVSVAVTLSDVAREIAP</sequence>
<keyword evidence="5" id="KW-0812">Transmembrane</keyword>
<reference evidence="8" key="1">
    <citation type="submission" date="2022-10" db="EMBL/GenBank/DDBJ databases">
        <title>The complete genomes of actinobacterial strains from the NBC collection.</title>
        <authorList>
            <person name="Joergensen T.S."/>
            <person name="Alvarez Arevalo M."/>
            <person name="Sterndorff E.B."/>
            <person name="Faurdal D."/>
            <person name="Vuksanovic O."/>
            <person name="Mourched A.-S."/>
            <person name="Charusanti P."/>
            <person name="Shaw S."/>
            <person name="Blin K."/>
            <person name="Weber T."/>
        </authorList>
    </citation>
    <scope>NUCLEOTIDE SEQUENCE</scope>
    <source>
        <strain evidence="8">NBC_01401</strain>
    </source>
</reference>
<dbReference type="Gene3D" id="3.30.565.10">
    <property type="entry name" value="Histidine kinase-like ATPase, C-terminal domain"/>
    <property type="match status" value="1"/>
</dbReference>
<keyword evidence="1" id="KW-0808">Transferase</keyword>
<keyword evidence="2 8" id="KW-0418">Kinase</keyword>
<dbReference type="PIRSF" id="PIRSF037434">
    <property type="entry name" value="STHK_ChrS"/>
    <property type="match status" value="1"/>
</dbReference>
<feature type="transmembrane region" description="Helical" evidence="5">
    <location>
        <begin position="143"/>
        <end position="160"/>
    </location>
</feature>
<feature type="domain" description="Signal transduction histidine kinase subgroup 3 dimerisation and phosphoacceptor" evidence="7">
    <location>
        <begin position="193"/>
        <end position="260"/>
    </location>
</feature>
<organism evidence="8">
    <name type="scientific">Streptomyces sp. NBC_01401</name>
    <dbReference type="NCBI Taxonomy" id="2903854"/>
    <lineage>
        <taxon>Bacteria</taxon>
        <taxon>Bacillati</taxon>
        <taxon>Actinomycetota</taxon>
        <taxon>Actinomycetes</taxon>
        <taxon>Kitasatosporales</taxon>
        <taxon>Streptomycetaceae</taxon>
        <taxon>Streptomyces</taxon>
    </lineage>
</organism>
<dbReference type="InterPro" id="IPR011712">
    <property type="entry name" value="Sig_transdc_His_kin_sub3_dim/P"/>
</dbReference>
<dbReference type="PANTHER" id="PTHR24421:SF62">
    <property type="entry name" value="SENSORY TRANSDUCTION HISTIDINE KINASE"/>
    <property type="match status" value="1"/>
</dbReference>
<dbReference type="Pfam" id="PF02518">
    <property type="entry name" value="HATPase_c"/>
    <property type="match status" value="1"/>
</dbReference>
<evidence type="ECO:0000256" key="2">
    <source>
        <dbReference type="ARBA" id="ARBA00022777"/>
    </source>
</evidence>
<dbReference type="Gene3D" id="1.20.5.1930">
    <property type="match status" value="1"/>
</dbReference>
<dbReference type="InterPro" id="IPR003594">
    <property type="entry name" value="HATPase_dom"/>
</dbReference>
<gene>
    <name evidence="8" type="ORF">OG626_17345</name>
</gene>
<dbReference type="EMBL" id="CP109535">
    <property type="protein sequence ID" value="WTY96542.1"/>
    <property type="molecule type" value="Genomic_DNA"/>
</dbReference>
<evidence type="ECO:0000313" key="8">
    <source>
        <dbReference type="EMBL" id="WTY96542.1"/>
    </source>
</evidence>
<keyword evidence="5" id="KW-0472">Membrane</keyword>
<evidence type="ECO:0000256" key="1">
    <source>
        <dbReference type="ARBA" id="ARBA00022679"/>
    </source>
</evidence>
<protein>
    <submittedName>
        <fullName evidence="8">Sensor histidine kinase</fullName>
    </submittedName>
</protein>
<evidence type="ECO:0000256" key="4">
    <source>
        <dbReference type="SAM" id="MobiDB-lite"/>
    </source>
</evidence>
<keyword evidence="5" id="KW-1133">Transmembrane helix</keyword>
<dbReference type="InterPro" id="IPR050482">
    <property type="entry name" value="Sensor_HK_TwoCompSys"/>
</dbReference>
<accession>A0AAU3GXN7</accession>
<evidence type="ECO:0000259" key="7">
    <source>
        <dbReference type="Pfam" id="PF07730"/>
    </source>
</evidence>
<dbReference type="GO" id="GO:0000155">
    <property type="term" value="F:phosphorelay sensor kinase activity"/>
    <property type="evidence" value="ECO:0007669"/>
    <property type="project" value="InterPro"/>
</dbReference>
<dbReference type="GO" id="GO:0046983">
    <property type="term" value="F:protein dimerization activity"/>
    <property type="evidence" value="ECO:0007669"/>
    <property type="project" value="InterPro"/>
</dbReference>
<dbReference type="GO" id="GO:0016020">
    <property type="term" value="C:membrane"/>
    <property type="evidence" value="ECO:0007669"/>
    <property type="project" value="InterPro"/>
</dbReference>
<dbReference type="AlphaFoldDB" id="A0AAU3GXN7"/>